<comment type="caution">
    <text evidence="1">The sequence shown here is derived from an EMBL/GenBank/DDBJ whole genome shotgun (WGS) entry which is preliminary data.</text>
</comment>
<dbReference type="RefSeq" id="WP_002731274.1">
    <property type="nucleotide sequence ID" value="NZ_CAHP01000060.1"/>
</dbReference>
<keyword evidence="2" id="KW-1185">Reference proteome</keyword>
<evidence type="ECO:0000313" key="1">
    <source>
        <dbReference type="EMBL" id="CCG43229.1"/>
    </source>
</evidence>
<sequence>MTKYAWIIDAAEDEPSIIGPSDAPEDLQDRLVDGKGLHFRLYDDDDELCLKGRLISVNADTMAGNYSEEAFGPLDDFGAPAYGCTRIDYLHPKTEQWETL</sequence>
<dbReference type="Proteomes" id="UP000004169">
    <property type="component" value="Unassembled WGS sequence"/>
</dbReference>
<dbReference type="STRING" id="1150626.PHAMO_80020"/>
<reference evidence="1 2" key="1">
    <citation type="journal article" date="2012" name="J. Bacteriol.">
        <title>Draft Genome Sequence of the Purple Photosynthetic Bacterium Phaeospirillum molischianum DSM120, a Particularly Versatile Bacterium.</title>
        <authorList>
            <person name="Duquesne K."/>
            <person name="Prima V."/>
            <person name="Ji B."/>
            <person name="Rouy Z."/>
            <person name="Medigue C."/>
            <person name="Talla E."/>
            <person name="Sturgis J.N."/>
        </authorList>
    </citation>
    <scope>NUCLEOTIDE SEQUENCE [LARGE SCALE GENOMIC DNA]</scope>
    <source>
        <strain evidence="2">DSM120</strain>
    </source>
</reference>
<evidence type="ECO:0000313" key="2">
    <source>
        <dbReference type="Proteomes" id="UP000004169"/>
    </source>
</evidence>
<proteinExistence type="predicted"/>
<gene>
    <name evidence="1" type="ORF">PHAMO_80020</name>
</gene>
<protein>
    <submittedName>
        <fullName evidence="1">Uncharacterized protein</fullName>
    </submittedName>
</protein>
<dbReference type="EMBL" id="CAHP01000060">
    <property type="protein sequence ID" value="CCG43229.1"/>
    <property type="molecule type" value="Genomic_DNA"/>
</dbReference>
<name>H8FXZ1_MAGML</name>
<dbReference type="OrthoDB" id="5118610at2"/>
<accession>H8FXZ1</accession>
<dbReference type="AlphaFoldDB" id="H8FXZ1"/>
<organism evidence="1 2">
    <name type="scientific">Magnetospirillum molischianum DSM 120</name>
    <dbReference type="NCBI Taxonomy" id="1150626"/>
    <lineage>
        <taxon>Bacteria</taxon>
        <taxon>Pseudomonadati</taxon>
        <taxon>Pseudomonadota</taxon>
        <taxon>Alphaproteobacteria</taxon>
        <taxon>Rhodospirillales</taxon>
        <taxon>Rhodospirillaceae</taxon>
        <taxon>Magnetospirillum</taxon>
    </lineage>
</organism>